<comment type="similarity">
    <text evidence="2 7">Belongs to the PRP38 family.</text>
</comment>
<organism evidence="9 10">
    <name type="scientific">Calycina marina</name>
    <dbReference type="NCBI Taxonomy" id="1763456"/>
    <lineage>
        <taxon>Eukaryota</taxon>
        <taxon>Fungi</taxon>
        <taxon>Dikarya</taxon>
        <taxon>Ascomycota</taxon>
        <taxon>Pezizomycotina</taxon>
        <taxon>Leotiomycetes</taxon>
        <taxon>Helotiales</taxon>
        <taxon>Pezizellaceae</taxon>
        <taxon>Calycina</taxon>
    </lineage>
</organism>
<evidence type="ECO:0000256" key="4">
    <source>
        <dbReference type="ARBA" id="ARBA00022728"/>
    </source>
</evidence>
<evidence type="ECO:0000313" key="10">
    <source>
        <dbReference type="Proteomes" id="UP000887226"/>
    </source>
</evidence>
<feature type="compositionally biased region" description="Acidic residues" evidence="8">
    <location>
        <begin position="205"/>
        <end position="215"/>
    </location>
</feature>
<evidence type="ECO:0000256" key="1">
    <source>
        <dbReference type="ARBA" id="ARBA00004123"/>
    </source>
</evidence>
<sequence>MANHRADEKRFLDDRGTHSITTPNGLNPATIMEKPVRERIIECFYWKAYCFALNECDIVTRVVEDVNFIGGTIGDSQAPSPFLCLVFKLLQLSPSHDIILSYLNYGGEKFKYLRALACFYVRLTYRAKDVYELLEPFLGDWRKLRRKGRDGGSRLTFLDEFVDGLLTKERMCSTALVKMVNRVVLEDLDQLEPRVSSLGDIEALLEESDGEIEEGENGRGEERGDGSESTPEVTEKNGDGRNGWSRNSKAPTPEAIEE</sequence>
<accession>A0A9P7Z2S1</accession>
<keyword evidence="3 7" id="KW-0507">mRNA processing</keyword>
<gene>
    <name evidence="9" type="ORF">BJ878DRAFT_506958</name>
</gene>
<dbReference type="AlphaFoldDB" id="A0A9P7Z2S1"/>
<keyword evidence="4 7" id="KW-0747">Spliceosome</keyword>
<keyword evidence="6 7" id="KW-0539">Nucleus</keyword>
<reference evidence="9" key="1">
    <citation type="journal article" date="2021" name="IMA Fungus">
        <title>Genomic characterization of three marine fungi, including Emericellopsis atlantica sp. nov. with signatures of a generalist lifestyle and marine biomass degradation.</title>
        <authorList>
            <person name="Hagestad O.C."/>
            <person name="Hou L."/>
            <person name="Andersen J.H."/>
            <person name="Hansen E.H."/>
            <person name="Altermark B."/>
            <person name="Li C."/>
            <person name="Kuhnert E."/>
            <person name="Cox R.J."/>
            <person name="Crous P.W."/>
            <person name="Spatafora J.W."/>
            <person name="Lail K."/>
            <person name="Amirebrahimi M."/>
            <person name="Lipzen A."/>
            <person name="Pangilinan J."/>
            <person name="Andreopoulos W."/>
            <person name="Hayes R.D."/>
            <person name="Ng V."/>
            <person name="Grigoriev I.V."/>
            <person name="Jackson S.A."/>
            <person name="Sutton T.D.S."/>
            <person name="Dobson A.D.W."/>
            <person name="Rama T."/>
        </authorList>
    </citation>
    <scope>NUCLEOTIDE SEQUENCE</scope>
    <source>
        <strain evidence="9">TRa3180A</strain>
    </source>
</reference>
<dbReference type="GO" id="GO:0000398">
    <property type="term" value="P:mRNA splicing, via spliceosome"/>
    <property type="evidence" value="ECO:0007669"/>
    <property type="project" value="UniProtKB-UniRule"/>
</dbReference>
<name>A0A9P7Z2S1_9HELO</name>
<feature type="region of interest" description="Disordered" evidence="8">
    <location>
        <begin position="205"/>
        <end position="258"/>
    </location>
</feature>
<dbReference type="InterPro" id="IPR005037">
    <property type="entry name" value="PRP38"/>
</dbReference>
<evidence type="ECO:0000313" key="9">
    <source>
        <dbReference type="EMBL" id="KAG9244300.1"/>
    </source>
</evidence>
<evidence type="ECO:0000256" key="5">
    <source>
        <dbReference type="ARBA" id="ARBA00023187"/>
    </source>
</evidence>
<evidence type="ECO:0000256" key="2">
    <source>
        <dbReference type="ARBA" id="ARBA00006164"/>
    </source>
</evidence>
<evidence type="ECO:0000256" key="6">
    <source>
        <dbReference type="ARBA" id="ARBA00023242"/>
    </source>
</evidence>
<evidence type="ECO:0000256" key="8">
    <source>
        <dbReference type="SAM" id="MobiDB-lite"/>
    </source>
</evidence>
<comment type="function">
    <text evidence="7">Required for pre-mRNA splicing.</text>
</comment>
<dbReference type="OrthoDB" id="190958at2759"/>
<dbReference type="EMBL" id="MU253916">
    <property type="protein sequence ID" value="KAG9244300.1"/>
    <property type="molecule type" value="Genomic_DNA"/>
</dbReference>
<dbReference type="GO" id="GO:0005681">
    <property type="term" value="C:spliceosomal complex"/>
    <property type="evidence" value="ECO:0007669"/>
    <property type="project" value="UniProtKB-KW"/>
</dbReference>
<comment type="caution">
    <text evidence="9">The sequence shown here is derived from an EMBL/GenBank/DDBJ whole genome shotgun (WGS) entry which is preliminary data.</text>
</comment>
<keyword evidence="10" id="KW-1185">Reference proteome</keyword>
<protein>
    <recommendedName>
        <fullName evidence="7">Pre-mRNA-splicing factor 38</fullName>
    </recommendedName>
</protein>
<dbReference type="PANTHER" id="PTHR23142">
    <property type="entry name" value="PRE-MRNA-SPLICING FACTOR 38A-RELATED"/>
    <property type="match status" value="1"/>
</dbReference>
<proteinExistence type="inferred from homology"/>
<dbReference type="Proteomes" id="UP000887226">
    <property type="component" value="Unassembled WGS sequence"/>
</dbReference>
<keyword evidence="5 7" id="KW-0508">mRNA splicing</keyword>
<evidence type="ECO:0000256" key="3">
    <source>
        <dbReference type="ARBA" id="ARBA00022664"/>
    </source>
</evidence>
<evidence type="ECO:0000256" key="7">
    <source>
        <dbReference type="RuleBase" id="RU367025"/>
    </source>
</evidence>
<dbReference type="Pfam" id="PF03371">
    <property type="entry name" value="PRP38"/>
    <property type="match status" value="1"/>
</dbReference>
<comment type="subcellular location">
    <subcellularLocation>
        <location evidence="1 7">Nucleus</location>
    </subcellularLocation>
</comment>
<feature type="compositionally biased region" description="Basic and acidic residues" evidence="8">
    <location>
        <begin position="216"/>
        <end position="226"/>
    </location>
</feature>